<keyword evidence="1" id="KW-0479">Metal-binding</keyword>
<evidence type="ECO:0000313" key="5">
    <source>
        <dbReference type="EMBL" id="CAF3683326.1"/>
    </source>
</evidence>
<keyword evidence="1" id="KW-0862">Zinc</keyword>
<dbReference type="InterPro" id="IPR013087">
    <property type="entry name" value="Znf_C2H2_type"/>
</dbReference>
<proteinExistence type="predicted"/>
<reference evidence="4" key="1">
    <citation type="submission" date="2021-02" db="EMBL/GenBank/DDBJ databases">
        <authorList>
            <person name="Nowell W R."/>
        </authorList>
    </citation>
    <scope>NUCLEOTIDE SEQUENCE</scope>
</reference>
<feature type="domain" description="C2H2-type" evidence="3">
    <location>
        <begin position="29"/>
        <end position="57"/>
    </location>
</feature>
<dbReference type="PROSITE" id="PS00028">
    <property type="entry name" value="ZINC_FINGER_C2H2_1"/>
    <property type="match status" value="1"/>
</dbReference>
<dbReference type="GO" id="GO:0008270">
    <property type="term" value="F:zinc ion binding"/>
    <property type="evidence" value="ECO:0007669"/>
    <property type="project" value="UniProtKB-KW"/>
</dbReference>
<dbReference type="AlphaFoldDB" id="A0A813ZN11"/>
<accession>A0A813ZN11</accession>
<dbReference type="Proteomes" id="UP000663829">
    <property type="component" value="Unassembled WGS sequence"/>
</dbReference>
<evidence type="ECO:0000259" key="3">
    <source>
        <dbReference type="PROSITE" id="PS50157"/>
    </source>
</evidence>
<evidence type="ECO:0000313" key="6">
    <source>
        <dbReference type="Proteomes" id="UP000663829"/>
    </source>
</evidence>
<organism evidence="4 6">
    <name type="scientific">Didymodactylos carnosus</name>
    <dbReference type="NCBI Taxonomy" id="1234261"/>
    <lineage>
        <taxon>Eukaryota</taxon>
        <taxon>Metazoa</taxon>
        <taxon>Spiralia</taxon>
        <taxon>Gnathifera</taxon>
        <taxon>Rotifera</taxon>
        <taxon>Eurotatoria</taxon>
        <taxon>Bdelloidea</taxon>
        <taxon>Philodinida</taxon>
        <taxon>Philodinidae</taxon>
        <taxon>Didymodactylos</taxon>
    </lineage>
</organism>
<evidence type="ECO:0000256" key="2">
    <source>
        <dbReference type="SAM" id="MobiDB-lite"/>
    </source>
</evidence>
<protein>
    <recommendedName>
        <fullName evidence="3">C2H2-type domain-containing protein</fullName>
    </recommendedName>
</protein>
<comment type="caution">
    <text evidence="4">The sequence shown here is derived from an EMBL/GenBank/DDBJ whole genome shotgun (WGS) entry which is preliminary data.</text>
</comment>
<dbReference type="Proteomes" id="UP000681722">
    <property type="component" value="Unassembled WGS sequence"/>
</dbReference>
<dbReference type="PROSITE" id="PS50157">
    <property type="entry name" value="ZINC_FINGER_C2H2_2"/>
    <property type="match status" value="1"/>
</dbReference>
<feature type="compositionally biased region" description="Acidic residues" evidence="2">
    <location>
        <begin position="95"/>
        <end position="104"/>
    </location>
</feature>
<keyword evidence="6" id="KW-1185">Reference proteome</keyword>
<evidence type="ECO:0000313" key="4">
    <source>
        <dbReference type="EMBL" id="CAF0900799.1"/>
    </source>
</evidence>
<gene>
    <name evidence="4" type="ORF">GPM918_LOCUS8625</name>
    <name evidence="5" type="ORF">SRO942_LOCUS8625</name>
</gene>
<name>A0A813ZN11_9BILA</name>
<evidence type="ECO:0000256" key="1">
    <source>
        <dbReference type="PROSITE-ProRule" id="PRU00042"/>
    </source>
</evidence>
<dbReference type="EMBL" id="CAJOBC010001523">
    <property type="protein sequence ID" value="CAF3683326.1"/>
    <property type="molecule type" value="Genomic_DNA"/>
</dbReference>
<keyword evidence="1" id="KW-0863">Zinc-finger</keyword>
<sequence length="187" mass="21138">MNSLRSSPPANVVYSKFSAHANFNGKNSFYCSSCYRGYQYRGHVKRHHKTVHGTSEDDMLNGRIVYYLEYDQHLDCLITPTMSNSTDHLRPENEPQTEDPDDDWNLSIADVCTVDVIEDEAAAPCMIKAEKNDVEQMAIGDPPEAFDIITLPTEVSVEEPERTFQFSDCAFRSNSGGEMEKHVCSFP</sequence>
<feature type="region of interest" description="Disordered" evidence="2">
    <location>
        <begin position="85"/>
        <end position="104"/>
    </location>
</feature>
<dbReference type="EMBL" id="CAJNOQ010001523">
    <property type="protein sequence ID" value="CAF0900799.1"/>
    <property type="molecule type" value="Genomic_DNA"/>
</dbReference>